<accession>A0A8B9NCL9</accession>
<dbReference type="Pfam" id="PF12308">
    <property type="entry name" value="Noelin-1"/>
    <property type="match status" value="1"/>
</dbReference>
<dbReference type="Proteomes" id="UP000694541">
    <property type="component" value="Unplaced"/>
</dbReference>
<sequence>MKSVSLSFPPTPLLFRGQPGSAGPAGKLKSPPDEGWQVYTSAQAPDGKCLCTAVIPVQGTCSRDLRSHQLRQLMEKVQNISQSMEVLDLRTYRDLQYVRNTESLMKGLDSRLKVAAESQKSLNAKSFQVSPCPPPPPDASRALWDRLPGLGDLPSTWCCAMLRGGWVPWEGS</sequence>
<feature type="domain" description="Noelin" evidence="2">
    <location>
        <begin position="32"/>
        <end position="128"/>
    </location>
</feature>
<evidence type="ECO:0000313" key="4">
    <source>
        <dbReference type="Proteomes" id="UP000694541"/>
    </source>
</evidence>
<reference evidence="3" key="1">
    <citation type="submission" date="2025-08" db="UniProtKB">
        <authorList>
            <consortium name="Ensembl"/>
        </authorList>
    </citation>
    <scope>IDENTIFICATION</scope>
</reference>
<proteinExistence type="predicted"/>
<evidence type="ECO:0000256" key="1">
    <source>
        <dbReference type="SAM" id="MobiDB-lite"/>
    </source>
</evidence>
<dbReference type="InterPro" id="IPR022082">
    <property type="entry name" value="Noelin_dom"/>
</dbReference>
<reference evidence="3" key="2">
    <citation type="submission" date="2025-09" db="UniProtKB">
        <authorList>
            <consortium name="Ensembl"/>
        </authorList>
    </citation>
    <scope>IDENTIFICATION</scope>
</reference>
<feature type="region of interest" description="Disordered" evidence="1">
    <location>
        <begin position="1"/>
        <end position="33"/>
    </location>
</feature>
<dbReference type="Ensembl" id="ENSANIT00000021200.1">
    <property type="protein sequence ID" value="ENSANIP00000020519.1"/>
    <property type="gene ID" value="ENSANIG00000013963.1"/>
</dbReference>
<protein>
    <recommendedName>
        <fullName evidence="2">Noelin domain-containing protein</fullName>
    </recommendedName>
</protein>
<evidence type="ECO:0000313" key="3">
    <source>
        <dbReference type="Ensembl" id="ENSANIP00000020519.1"/>
    </source>
</evidence>
<name>A0A8B9NCL9_9AVES</name>
<keyword evidence="4" id="KW-1185">Reference proteome</keyword>
<organism evidence="3 4">
    <name type="scientific">Accipiter nisus</name>
    <name type="common">Eurasian sparrowhawk</name>
    <dbReference type="NCBI Taxonomy" id="211598"/>
    <lineage>
        <taxon>Eukaryota</taxon>
        <taxon>Metazoa</taxon>
        <taxon>Chordata</taxon>
        <taxon>Craniata</taxon>
        <taxon>Vertebrata</taxon>
        <taxon>Euteleostomi</taxon>
        <taxon>Archelosauria</taxon>
        <taxon>Archosauria</taxon>
        <taxon>Dinosauria</taxon>
        <taxon>Saurischia</taxon>
        <taxon>Theropoda</taxon>
        <taxon>Coelurosauria</taxon>
        <taxon>Aves</taxon>
        <taxon>Neognathae</taxon>
        <taxon>Neoaves</taxon>
        <taxon>Telluraves</taxon>
        <taxon>Accipitrimorphae</taxon>
        <taxon>Accipitriformes</taxon>
        <taxon>Accipitridae</taxon>
        <taxon>Accipitrinae</taxon>
        <taxon>Accipiter</taxon>
    </lineage>
</organism>
<evidence type="ECO:0000259" key="2">
    <source>
        <dbReference type="Pfam" id="PF12308"/>
    </source>
</evidence>
<dbReference type="AlphaFoldDB" id="A0A8B9NCL9"/>